<dbReference type="AlphaFoldDB" id="A0A2P9HKB6"/>
<evidence type="ECO:0000313" key="1">
    <source>
        <dbReference type="EMBL" id="SPL64433.1"/>
    </source>
</evidence>
<dbReference type="Proteomes" id="UP000246073">
    <property type="component" value="Unassembled WGS sequence"/>
</dbReference>
<reference evidence="2" key="1">
    <citation type="submission" date="2017-12" db="EMBL/GenBank/DDBJ databases">
        <authorList>
            <person name="Diaz M."/>
        </authorList>
    </citation>
    <scope>NUCLEOTIDE SEQUENCE [LARGE SCALE GENOMIC DNA]</scope>
    <source>
        <strain evidence="2">FI11154</strain>
    </source>
</reference>
<sequence>MTFWYEGHLDQIAQMLRDGLSARQIAAKFDGVSRNAVIGLVGRRADLAEIGFSRSPRGGEDRSHKVARLRREKAPRPEKLKKEAVAVEEAAEVVRPDIAASLYDANSLRIELHNIPAGGCHWPVNDVPKGGVFLFCGCEAMPEKPYCDVHYRRSIGKGTESERAAVTAAKSIARAA</sequence>
<name>A0A2P9HKB6_9HYPH</name>
<organism evidence="1 2">
    <name type="scientific">Ochrobactrum soli</name>
    <dbReference type="NCBI Taxonomy" id="2448455"/>
    <lineage>
        <taxon>Bacteria</taxon>
        <taxon>Pseudomonadati</taxon>
        <taxon>Pseudomonadota</taxon>
        <taxon>Alphaproteobacteria</taxon>
        <taxon>Hyphomicrobiales</taxon>
        <taxon>Brucellaceae</taxon>
        <taxon>Brucella/Ochrobactrum group</taxon>
        <taxon>Ochrobactrum</taxon>
    </lineage>
</organism>
<evidence type="ECO:0000313" key="2">
    <source>
        <dbReference type="Proteomes" id="UP000246073"/>
    </source>
</evidence>
<gene>
    <name evidence="1" type="ORF">OHAE_300</name>
</gene>
<dbReference type="InterPro" id="IPR011681">
    <property type="entry name" value="GcrA"/>
</dbReference>
<accession>A0A2P9HKB6</accession>
<protein>
    <submittedName>
        <fullName evidence="1">GcrA cell cycle regulator</fullName>
    </submittedName>
</protein>
<proteinExistence type="predicted"/>
<dbReference type="RefSeq" id="WP_109368290.1">
    <property type="nucleotide sequence ID" value="NZ_OOFM01000005.1"/>
</dbReference>
<dbReference type="Pfam" id="PF07750">
    <property type="entry name" value="GcrA"/>
    <property type="match status" value="1"/>
</dbReference>
<dbReference type="EMBL" id="OOFM01000005">
    <property type="protein sequence ID" value="SPL64433.1"/>
    <property type="molecule type" value="Genomic_DNA"/>
</dbReference>